<dbReference type="PANTHER" id="PTHR30024:SF47">
    <property type="entry name" value="TAURINE-BINDING PERIPLASMIC PROTEIN"/>
    <property type="match status" value="1"/>
</dbReference>
<evidence type="ECO:0000256" key="1">
    <source>
        <dbReference type="ARBA" id="ARBA00004418"/>
    </source>
</evidence>
<comment type="caution">
    <text evidence="6">The sequence shown here is derived from an EMBL/GenBank/DDBJ whole genome shotgun (WGS) entry which is preliminary data.</text>
</comment>
<dbReference type="SUPFAM" id="SSF53850">
    <property type="entry name" value="Periplasmic binding protein-like II"/>
    <property type="match status" value="1"/>
</dbReference>
<dbReference type="EMBL" id="JDRX01000001">
    <property type="protein sequence ID" value="KGN03573.1"/>
    <property type="molecule type" value="Genomic_DNA"/>
</dbReference>
<dbReference type="CDD" id="cd01008">
    <property type="entry name" value="PBP2_NrtA_SsuA_CpmA_like"/>
    <property type="match status" value="1"/>
</dbReference>
<name>A0AA88ZSG9_CLONO</name>
<dbReference type="InterPro" id="IPR015168">
    <property type="entry name" value="SsuA/THI5"/>
</dbReference>
<evidence type="ECO:0000256" key="3">
    <source>
        <dbReference type="ARBA" id="ARBA00022729"/>
    </source>
</evidence>
<comment type="similarity">
    <text evidence="2">Belongs to the bacterial solute-binding protein SsuA/TauA family.</text>
</comment>
<proteinExistence type="inferred from homology"/>
<dbReference type="GO" id="GO:0042597">
    <property type="term" value="C:periplasmic space"/>
    <property type="evidence" value="ECO:0007669"/>
    <property type="project" value="UniProtKB-SubCell"/>
</dbReference>
<evidence type="ECO:0000313" key="6">
    <source>
        <dbReference type="EMBL" id="KGN03573.1"/>
    </source>
</evidence>
<protein>
    <submittedName>
        <fullName evidence="6">Nitrate ABC transporter substrate-binding protein</fullName>
    </submittedName>
</protein>
<evidence type="ECO:0000259" key="5">
    <source>
        <dbReference type="Pfam" id="PF09084"/>
    </source>
</evidence>
<evidence type="ECO:0000313" key="7">
    <source>
        <dbReference type="Proteomes" id="UP000030016"/>
    </source>
</evidence>
<feature type="domain" description="SsuA/THI5-like" evidence="5">
    <location>
        <begin position="47"/>
        <end position="259"/>
    </location>
</feature>
<dbReference type="AlphaFoldDB" id="A0AA88ZSG9"/>
<organism evidence="6 7">
    <name type="scientific">Clostridium novyi A str. 4570</name>
    <dbReference type="NCBI Taxonomy" id="1444290"/>
    <lineage>
        <taxon>Bacteria</taxon>
        <taxon>Bacillati</taxon>
        <taxon>Bacillota</taxon>
        <taxon>Clostridia</taxon>
        <taxon>Eubacteriales</taxon>
        <taxon>Clostridiaceae</taxon>
        <taxon>Clostridium</taxon>
    </lineage>
</organism>
<gene>
    <name evidence="6" type="ORF">Z969_01010</name>
</gene>
<dbReference type="PANTHER" id="PTHR30024">
    <property type="entry name" value="ALIPHATIC SULFONATES-BINDING PROTEIN-RELATED"/>
    <property type="match status" value="1"/>
</dbReference>
<dbReference type="Pfam" id="PF09084">
    <property type="entry name" value="NMT1"/>
    <property type="match status" value="1"/>
</dbReference>
<evidence type="ECO:0000256" key="2">
    <source>
        <dbReference type="ARBA" id="ARBA00010742"/>
    </source>
</evidence>
<reference evidence="6 7" key="1">
    <citation type="submission" date="2014-01" db="EMBL/GenBank/DDBJ databases">
        <title>Plasmidome dynamics in the species complex Clostridium novyi sensu lato converts strains of independent lineages into distinctly different pathogens.</title>
        <authorList>
            <person name="Skarin H."/>
            <person name="Segerman B."/>
        </authorList>
    </citation>
    <scope>NUCLEOTIDE SEQUENCE [LARGE SCALE GENOMIC DNA]</scope>
    <source>
        <strain evidence="6 7">4570</strain>
    </source>
</reference>
<sequence length="336" mass="37139">MKKKILSTCLAVMFILTSVIFTGCGKKNDSNLQKVKLNEVVRSVFYAPMYVAINEGFFKEQGLDIELSTGQGADKTMQQVLSGSSDIGFCGPEQIIYIYNQKREDLPILFAQLTATDGAFLVGREKTKDFDWKSLKGKTIIGGRPGGVPEMSLEYVIKKHGLTPNKDVNLITNLDFTATASAFKAGTGDYVSLFEPNASVLENSNGGYIVDSIGANVGSLPYTCYFATQSYMNKNPEVIQKFTNAIYKGQVWVSNHGDEDIAKAIASFFPGSDINILTNVVKNYKKINAFSPNPLIKSEDLNRLMDVIQGYKSDLIKERPKFETIVNIKYAENAMK</sequence>
<dbReference type="PROSITE" id="PS51257">
    <property type="entry name" value="PROKAR_LIPOPROTEIN"/>
    <property type="match status" value="1"/>
</dbReference>
<comment type="subcellular location">
    <subcellularLocation>
        <location evidence="1">Periplasm</location>
    </subcellularLocation>
</comment>
<feature type="signal peptide" evidence="4">
    <location>
        <begin position="1"/>
        <end position="21"/>
    </location>
</feature>
<dbReference type="Proteomes" id="UP000030016">
    <property type="component" value="Unassembled WGS sequence"/>
</dbReference>
<evidence type="ECO:0000256" key="4">
    <source>
        <dbReference type="SAM" id="SignalP"/>
    </source>
</evidence>
<dbReference type="RefSeq" id="WP_039248119.1">
    <property type="nucleotide sequence ID" value="NZ_JDRX01000001.1"/>
</dbReference>
<accession>A0AA88ZSG9</accession>
<feature type="chain" id="PRO_5041705485" evidence="4">
    <location>
        <begin position="22"/>
        <end position="336"/>
    </location>
</feature>
<keyword evidence="3 4" id="KW-0732">Signal</keyword>
<dbReference type="Gene3D" id="3.40.190.10">
    <property type="entry name" value="Periplasmic binding protein-like II"/>
    <property type="match status" value="2"/>
</dbReference>